<sequence length="43" mass="4662">MTAARFTPSRNEEFMQPSFYLASGFNIVPAVAPSIAGITLMAR</sequence>
<reference evidence="2 3" key="1">
    <citation type="submission" date="2017-02" db="EMBL/GenBank/DDBJ databases">
        <authorList>
            <person name="Dridi B."/>
        </authorList>
    </citation>
    <scope>NUCLEOTIDE SEQUENCE [LARGE SCALE GENOMIC DNA]</scope>
    <source>
        <strain evidence="2 3">JB380</strain>
    </source>
</reference>
<accession>A0A1R4I0T5</accession>
<comment type="caution">
    <text evidence="2">The sequence shown here is derived from an EMBL/GenBank/DDBJ whole genome shotgun (WGS) entry which is preliminary data.</text>
</comment>
<dbReference type="EMBL" id="FUKM01000044">
    <property type="protein sequence ID" value="SJN13336.1"/>
    <property type="molecule type" value="Genomic_DNA"/>
</dbReference>
<name>A0A1R4I0T5_9GAMM</name>
<protein>
    <submittedName>
        <fullName evidence="2">Uncharacterized protein</fullName>
    </submittedName>
</protein>
<dbReference type="AlphaFoldDB" id="A0A1R4I0T5"/>
<keyword evidence="1" id="KW-1133">Transmembrane helix</keyword>
<evidence type="ECO:0000313" key="2">
    <source>
        <dbReference type="EMBL" id="SJN13336.1"/>
    </source>
</evidence>
<keyword evidence="1" id="KW-0812">Transmembrane</keyword>
<organism evidence="2 3">
    <name type="scientific">Halomonas citrativorans</name>
    <dbReference type="NCBI Taxonomy" id="2742612"/>
    <lineage>
        <taxon>Bacteria</taxon>
        <taxon>Pseudomonadati</taxon>
        <taxon>Pseudomonadota</taxon>
        <taxon>Gammaproteobacteria</taxon>
        <taxon>Oceanospirillales</taxon>
        <taxon>Halomonadaceae</taxon>
        <taxon>Halomonas</taxon>
    </lineage>
</organism>
<dbReference type="Proteomes" id="UP000196331">
    <property type="component" value="Unassembled WGS sequence"/>
</dbReference>
<evidence type="ECO:0000313" key="3">
    <source>
        <dbReference type="Proteomes" id="UP000196331"/>
    </source>
</evidence>
<feature type="transmembrane region" description="Helical" evidence="1">
    <location>
        <begin position="20"/>
        <end position="42"/>
    </location>
</feature>
<evidence type="ECO:0000256" key="1">
    <source>
        <dbReference type="SAM" id="Phobius"/>
    </source>
</evidence>
<gene>
    <name evidence="2" type="ORF">CZ787_09985</name>
</gene>
<proteinExistence type="predicted"/>
<keyword evidence="1" id="KW-0472">Membrane</keyword>